<reference evidence="1" key="1">
    <citation type="submission" date="2018-10" db="EMBL/GenBank/DDBJ databases">
        <title>Hidden diversity of soil giant viruses.</title>
        <authorList>
            <person name="Schulz F."/>
            <person name="Alteio L."/>
            <person name="Goudeau D."/>
            <person name="Ryan E.M."/>
            <person name="Malmstrom R.R."/>
            <person name="Blanchard J."/>
            <person name="Woyke T."/>
        </authorList>
    </citation>
    <scope>NUCLEOTIDE SEQUENCE</scope>
    <source>
        <strain evidence="1">EDV1</strain>
    </source>
</reference>
<proteinExistence type="predicted"/>
<gene>
    <name evidence="1" type="ORF">Edafosvirus42_7</name>
</gene>
<sequence>MIQTIFDLGRIENAIDQTIIKDAIIKEGESVSSVFLSAYKQNNEKLIKPLEEIMATNYPNGIAGKRTEYIKDNYYSNMVIGLIEANNIEKLKEITPTKLYSGYNPSTKSNIGVAVGKSNNLEIIEWIQPFIKDQLHGKDTYNGFLRGILEGGNIEIHKKYSLLNSHVRIYDSIFFGDVWTAIAMGDNVDIAKEAIEKFSWKNYKEYYMFQACCQLGNYGKLFNYLLSLNQYIGNPPQYICWKDFKTLKYLSEIQVASITNINLSYRELLYFMAIGGDPSKLSFPVKIINLIEDVYDFMKNKVLIKEFILLILEYSYVH</sequence>
<evidence type="ECO:0000313" key="1">
    <source>
        <dbReference type="EMBL" id="AYV78878.1"/>
    </source>
</evidence>
<name>A0A3G4ZVE8_9VIRU</name>
<protein>
    <submittedName>
        <fullName evidence="1">Uncharacterized protein</fullName>
    </submittedName>
</protein>
<accession>A0A3G4ZVE8</accession>
<organism evidence="1">
    <name type="scientific">Edafosvirus sp</name>
    <dbReference type="NCBI Taxonomy" id="2487765"/>
    <lineage>
        <taxon>Viruses</taxon>
        <taxon>Varidnaviria</taxon>
        <taxon>Bamfordvirae</taxon>
        <taxon>Nucleocytoviricota</taxon>
        <taxon>Megaviricetes</taxon>
        <taxon>Imitervirales</taxon>
        <taxon>Mimiviridae</taxon>
        <taxon>Klosneuvirinae</taxon>
    </lineage>
</organism>
<dbReference type="EMBL" id="MK072107">
    <property type="protein sequence ID" value="AYV78878.1"/>
    <property type="molecule type" value="Genomic_DNA"/>
</dbReference>